<dbReference type="SUPFAM" id="SSF58104">
    <property type="entry name" value="Methyl-accepting chemotaxis protein (MCP) signaling domain"/>
    <property type="match status" value="1"/>
</dbReference>
<dbReference type="HOGENOM" id="CLU_3139775_0_0_6"/>
<dbReference type="AlphaFoldDB" id="F3G7I3"/>
<comment type="caution">
    <text evidence="1">The sequence shown here is derived from an EMBL/GenBank/DDBJ whole genome shotgun (WGS) entry which is preliminary data.</text>
</comment>
<evidence type="ECO:0000313" key="2">
    <source>
        <dbReference type="Proteomes" id="UP000004986"/>
    </source>
</evidence>
<dbReference type="BioCyc" id="PSYR629263:G11X0-2402-MONOMER"/>
<organism evidence="1 2">
    <name type="scientific">Pseudomonas syringae pv. pisi str. 1704B</name>
    <dbReference type="NCBI Taxonomy" id="629263"/>
    <lineage>
        <taxon>Bacteria</taxon>
        <taxon>Pseudomonadati</taxon>
        <taxon>Pseudomonadota</taxon>
        <taxon>Gammaproteobacteria</taxon>
        <taxon>Pseudomonadales</taxon>
        <taxon>Pseudomonadaceae</taxon>
        <taxon>Pseudomonas</taxon>
        <taxon>Pseudomonas syringae</taxon>
    </lineage>
</organism>
<dbReference type="PATRIC" id="fig|629263.4.peg.1930"/>
<protein>
    <recommendedName>
        <fullName evidence="3">Histidine kinase, HAMP region: chemotaxis sensory transducer</fullName>
    </recommendedName>
</protein>
<name>F3G7I3_PSESJ</name>
<proteinExistence type="predicted"/>
<reference evidence="1 2" key="1">
    <citation type="journal article" date="2011" name="PLoS Pathog.">
        <title>Dynamic evolution of pathogenicity revealed by sequencing and comparative genomics of 19 Pseudomonas syringae isolates.</title>
        <authorList>
            <person name="Baltrus D.A."/>
            <person name="Nishimura M.T."/>
            <person name="Romanchuk A."/>
            <person name="Chang J.H."/>
            <person name="Mukhtar M.S."/>
            <person name="Cherkis K."/>
            <person name="Roach J."/>
            <person name="Grant S.R."/>
            <person name="Jones C.D."/>
            <person name="Dangl J.L."/>
        </authorList>
    </citation>
    <scope>NUCLEOTIDE SEQUENCE [LARGE SCALE GENOMIC DNA]</scope>
    <source>
        <strain evidence="1 2">1704B</strain>
    </source>
</reference>
<dbReference type="Proteomes" id="UP000004986">
    <property type="component" value="Unassembled WGS sequence"/>
</dbReference>
<accession>F3G7I3</accession>
<gene>
    <name evidence="1" type="ORF">PSYPI_11784</name>
</gene>
<dbReference type="EMBL" id="AEAI01000583">
    <property type="protein sequence ID" value="EGH43033.1"/>
    <property type="molecule type" value="Genomic_DNA"/>
</dbReference>
<keyword evidence="2" id="KW-1185">Reference proteome</keyword>
<evidence type="ECO:0008006" key="3">
    <source>
        <dbReference type="Google" id="ProtNLM"/>
    </source>
</evidence>
<sequence length="49" mass="5329">MVDDINQNVTQAAQLSQSTALAAEQSTSASLHLRGLSEELNTLLKQFRV</sequence>
<evidence type="ECO:0000313" key="1">
    <source>
        <dbReference type="EMBL" id="EGH43033.1"/>
    </source>
</evidence>